<keyword evidence="4 6" id="KW-1133">Transmembrane helix</keyword>
<comment type="caution">
    <text evidence="7">The sequence shown here is derived from an EMBL/GenBank/DDBJ whole genome shotgun (WGS) entry which is preliminary data.</text>
</comment>
<keyword evidence="3 6" id="KW-0812">Transmembrane</keyword>
<sequence>MDRNIIVIGTGRVMQIVLSLVSVRLFTMLLSPSQVGNLFLINSIIAFFGLVLINPVGMYLNRRLHHWFSRGRMPDVFFVFNLYLMGVSLVSLPIVLFLTKVLHVGSGLNVMVLMTFVMMNIYVSSWNQTIIPALNMLQHRKSFVAFSLLTTIIGLACSVIFVSLIERGALWWLLGQVSAQSVVTIAAFVYFHKITRAKISRGIARRNYSPGNIKYAFNFVLPLAVTTLFWWLQNQSYRMIVEHIVGLEYLAMIGLGLSIAANISAAVESLVQQFYYPIYYGQINTDDKATRQTAWEKMAGFTLPIYVSTAIFAALLSPFIVSVLAGPRYQGVTIYVVIGALIELFRASSGLLASVAHAELKTRYLVKPYFIGALCAVAGVYFGARQLHSQVFIPLALVLSGFMVMIVMFFEMNRVMPIQFNWPALARSFLMSLPLVAVLAAYHLSQSLVVSVAVCAVSGIYFIGSQYLMLKGSFGGGKAHG</sequence>
<feature type="transmembrane region" description="Helical" evidence="6">
    <location>
        <begin position="448"/>
        <end position="470"/>
    </location>
</feature>
<evidence type="ECO:0000256" key="2">
    <source>
        <dbReference type="ARBA" id="ARBA00022475"/>
    </source>
</evidence>
<feature type="transmembrane region" description="Helical" evidence="6">
    <location>
        <begin position="332"/>
        <end position="352"/>
    </location>
</feature>
<reference evidence="7" key="1">
    <citation type="submission" date="2020-07" db="EMBL/GenBank/DDBJ databases">
        <title>Huge and variable diversity of episymbiotic CPR bacteria and DPANN archaea in groundwater ecosystems.</title>
        <authorList>
            <person name="He C.Y."/>
            <person name="Keren R."/>
            <person name="Whittaker M."/>
            <person name="Farag I.F."/>
            <person name="Doudna J."/>
            <person name="Cate J.H.D."/>
            <person name="Banfield J.F."/>
        </authorList>
    </citation>
    <scope>NUCLEOTIDE SEQUENCE</scope>
    <source>
        <strain evidence="7">NC_groundwater_1520_Pr4_B-0.1um_53_5</strain>
    </source>
</reference>
<dbReference type="PANTHER" id="PTHR30250">
    <property type="entry name" value="PST FAMILY PREDICTED COLANIC ACID TRANSPORTER"/>
    <property type="match status" value="1"/>
</dbReference>
<evidence type="ECO:0000256" key="3">
    <source>
        <dbReference type="ARBA" id="ARBA00022692"/>
    </source>
</evidence>
<protein>
    <submittedName>
        <fullName evidence="7">Uncharacterized protein</fullName>
    </submittedName>
</protein>
<dbReference type="PANTHER" id="PTHR30250:SF11">
    <property type="entry name" value="O-ANTIGEN TRANSPORTER-RELATED"/>
    <property type="match status" value="1"/>
</dbReference>
<feature type="transmembrane region" description="Helical" evidence="6">
    <location>
        <begin position="171"/>
        <end position="191"/>
    </location>
</feature>
<name>A0A933MK51_UNCT6</name>
<dbReference type="InterPro" id="IPR050833">
    <property type="entry name" value="Poly_Biosynth_Transport"/>
</dbReference>
<dbReference type="EMBL" id="JACQXR010000118">
    <property type="protein sequence ID" value="MBI4727339.1"/>
    <property type="molecule type" value="Genomic_DNA"/>
</dbReference>
<dbReference type="AlphaFoldDB" id="A0A933MK51"/>
<evidence type="ECO:0000313" key="7">
    <source>
        <dbReference type="EMBL" id="MBI4727339.1"/>
    </source>
</evidence>
<feature type="transmembrane region" description="Helical" evidence="6">
    <location>
        <begin position="422"/>
        <end position="442"/>
    </location>
</feature>
<evidence type="ECO:0000256" key="4">
    <source>
        <dbReference type="ARBA" id="ARBA00022989"/>
    </source>
</evidence>
<evidence type="ECO:0000256" key="1">
    <source>
        <dbReference type="ARBA" id="ARBA00004651"/>
    </source>
</evidence>
<gene>
    <name evidence="7" type="ORF">HY768_09015</name>
</gene>
<feature type="transmembrane region" description="Helical" evidence="6">
    <location>
        <begin position="390"/>
        <end position="410"/>
    </location>
</feature>
<keyword evidence="2" id="KW-1003">Cell membrane</keyword>
<feature type="transmembrane region" description="Helical" evidence="6">
    <location>
        <begin position="143"/>
        <end position="165"/>
    </location>
</feature>
<feature type="transmembrane region" description="Helical" evidence="6">
    <location>
        <begin position="104"/>
        <end position="123"/>
    </location>
</feature>
<keyword evidence="5 6" id="KW-0472">Membrane</keyword>
<feature type="transmembrane region" description="Helical" evidence="6">
    <location>
        <begin position="212"/>
        <end position="232"/>
    </location>
</feature>
<feature type="transmembrane region" description="Helical" evidence="6">
    <location>
        <begin position="12"/>
        <end position="31"/>
    </location>
</feature>
<feature type="transmembrane region" description="Helical" evidence="6">
    <location>
        <begin position="244"/>
        <end position="267"/>
    </location>
</feature>
<dbReference type="GO" id="GO:0005886">
    <property type="term" value="C:plasma membrane"/>
    <property type="evidence" value="ECO:0007669"/>
    <property type="project" value="UniProtKB-SubCell"/>
</dbReference>
<evidence type="ECO:0000256" key="5">
    <source>
        <dbReference type="ARBA" id="ARBA00023136"/>
    </source>
</evidence>
<feature type="transmembrane region" description="Helical" evidence="6">
    <location>
        <begin position="76"/>
        <end position="98"/>
    </location>
</feature>
<comment type="subcellular location">
    <subcellularLocation>
        <location evidence="1">Cell membrane</location>
        <topology evidence="1">Multi-pass membrane protein</topology>
    </subcellularLocation>
</comment>
<evidence type="ECO:0000256" key="6">
    <source>
        <dbReference type="SAM" id="Phobius"/>
    </source>
</evidence>
<feature type="transmembrane region" description="Helical" evidence="6">
    <location>
        <begin position="364"/>
        <end position="384"/>
    </location>
</feature>
<proteinExistence type="predicted"/>
<evidence type="ECO:0000313" key="8">
    <source>
        <dbReference type="Proteomes" id="UP000736328"/>
    </source>
</evidence>
<organism evidence="7 8">
    <name type="scientific">candidate division TA06 bacterium</name>
    <dbReference type="NCBI Taxonomy" id="2250710"/>
    <lineage>
        <taxon>Bacteria</taxon>
        <taxon>Bacteria division TA06</taxon>
    </lineage>
</organism>
<feature type="transmembrane region" description="Helical" evidence="6">
    <location>
        <begin position="305"/>
        <end position="326"/>
    </location>
</feature>
<accession>A0A933MK51</accession>
<feature type="transmembrane region" description="Helical" evidence="6">
    <location>
        <begin position="37"/>
        <end position="56"/>
    </location>
</feature>
<dbReference type="Proteomes" id="UP000736328">
    <property type="component" value="Unassembled WGS sequence"/>
</dbReference>